<accession>E0SQ57</accession>
<evidence type="ECO:0000256" key="1">
    <source>
        <dbReference type="ARBA" id="ARBA00001933"/>
    </source>
</evidence>
<dbReference type="GO" id="GO:0006567">
    <property type="term" value="P:L-threonine catabolic process"/>
    <property type="evidence" value="ECO:0007669"/>
    <property type="project" value="InterPro"/>
</dbReference>
<dbReference type="EC" id="4.3.1.19" evidence="3"/>
<dbReference type="HOGENOM" id="CLU_021152_4_1_2"/>
<dbReference type="FunFam" id="3.40.50.1100:FF:000007">
    <property type="entry name" value="L-threonine dehydratase catabolic TdcB"/>
    <property type="match status" value="1"/>
</dbReference>
<dbReference type="GO" id="GO:0004794">
    <property type="term" value="F:threonine deaminase activity"/>
    <property type="evidence" value="ECO:0007669"/>
    <property type="project" value="UniProtKB-EC"/>
</dbReference>
<dbReference type="InterPro" id="IPR044561">
    <property type="entry name" value="ACT_ThrD-II-like"/>
</dbReference>
<sequence length="410" mass="45205">MAIINNVLHEIINRSREAEKIIRSYIHRTPIDRSETFSRISNCDVYLKYENLQKTGSFKVRGALYKVYKAYINGAKGVVAASAGNHAQGVAYAARVFGLPSIVVMPRTAPISKIDATKNYGAKIILYGDIIDEAEEKAKEVAEDQDFVFIHPYNDIDVIAGQATIAWEILEQLSNFDIVVVPIGGGGLASGIISIIKSVKPSIKIVGVEPKNAPKFYESLKCGKIVSIDVKPSIADGLIAKKPGTLTFEIISKLIDDIVLVDEDEIAYTMFLLLERAKMLVEGAGAVSLAAILSRKISNIDGKKVLALITGGNVDLTSIYRIILKGLLVYGRIVKIRGYVPDVPGTLHKILTVLTKYGCNILEIRHERYHEKALPWHTDLEILMEVPSKDYVDQIISELKSIGIEMNIEK</sequence>
<evidence type="ECO:0000256" key="4">
    <source>
        <dbReference type="ARBA" id="ARBA00022898"/>
    </source>
</evidence>
<keyword evidence="4" id="KW-0663">Pyridoxal phosphate</keyword>
<dbReference type="InterPro" id="IPR036052">
    <property type="entry name" value="TrpB-like_PALP_sf"/>
</dbReference>
<dbReference type="InterPro" id="IPR050147">
    <property type="entry name" value="Ser/Thr_Dehydratase"/>
</dbReference>
<dbReference type="GO" id="GO:0003941">
    <property type="term" value="F:L-serine ammonia-lyase activity"/>
    <property type="evidence" value="ECO:0007669"/>
    <property type="project" value="TreeGrafter"/>
</dbReference>
<dbReference type="GO" id="GO:0006565">
    <property type="term" value="P:L-serine catabolic process"/>
    <property type="evidence" value="ECO:0007669"/>
    <property type="project" value="TreeGrafter"/>
</dbReference>
<dbReference type="PANTHER" id="PTHR48078:SF6">
    <property type="entry name" value="L-THREONINE DEHYDRATASE CATABOLIC TDCB"/>
    <property type="match status" value="1"/>
</dbReference>
<dbReference type="NCBIfam" id="TIGR01127">
    <property type="entry name" value="ilvA_1Cterm"/>
    <property type="match status" value="1"/>
</dbReference>
<organism evidence="7 8">
    <name type="scientific">Ignisphaera aggregans (strain DSM 17230 / JCM 13409 / AQ1.S1)</name>
    <dbReference type="NCBI Taxonomy" id="583356"/>
    <lineage>
        <taxon>Archaea</taxon>
        <taxon>Thermoproteota</taxon>
        <taxon>Thermoprotei</taxon>
        <taxon>Desulfurococcales</taxon>
        <taxon>Desulfurococcaceae</taxon>
        <taxon>Ignisphaera</taxon>
    </lineage>
</organism>
<dbReference type="Pfam" id="PF01842">
    <property type="entry name" value="ACT"/>
    <property type="match status" value="1"/>
</dbReference>
<gene>
    <name evidence="7" type="ordered locus">Igag_1385</name>
</gene>
<evidence type="ECO:0000313" key="8">
    <source>
        <dbReference type="Proteomes" id="UP000001304"/>
    </source>
</evidence>
<dbReference type="FunFam" id="3.40.50.1100:FF:000005">
    <property type="entry name" value="Threonine dehydratase catabolic"/>
    <property type="match status" value="1"/>
</dbReference>
<feature type="domain" description="ACT" evidence="6">
    <location>
        <begin position="335"/>
        <end position="410"/>
    </location>
</feature>
<evidence type="ECO:0000259" key="6">
    <source>
        <dbReference type="PROSITE" id="PS51671"/>
    </source>
</evidence>
<dbReference type="EMBL" id="CP002098">
    <property type="protein sequence ID" value="ADM28188.1"/>
    <property type="molecule type" value="Genomic_DNA"/>
</dbReference>
<dbReference type="Gene3D" id="3.30.70.260">
    <property type="match status" value="1"/>
</dbReference>
<evidence type="ECO:0000256" key="2">
    <source>
        <dbReference type="ARBA" id="ARBA00010869"/>
    </source>
</evidence>
<dbReference type="Proteomes" id="UP000001304">
    <property type="component" value="Chromosome"/>
</dbReference>
<dbReference type="CDD" id="cd01562">
    <property type="entry name" value="Thr-dehyd"/>
    <property type="match status" value="1"/>
</dbReference>
<dbReference type="PANTHER" id="PTHR48078">
    <property type="entry name" value="THREONINE DEHYDRATASE, MITOCHONDRIAL-RELATED"/>
    <property type="match status" value="1"/>
</dbReference>
<dbReference type="InterPro" id="IPR045865">
    <property type="entry name" value="ACT-like_dom_sf"/>
</dbReference>
<evidence type="ECO:0000256" key="3">
    <source>
        <dbReference type="ARBA" id="ARBA00012096"/>
    </source>
</evidence>
<evidence type="ECO:0000256" key="5">
    <source>
        <dbReference type="ARBA" id="ARBA00023239"/>
    </source>
</evidence>
<dbReference type="SUPFAM" id="SSF53686">
    <property type="entry name" value="Tryptophan synthase beta subunit-like PLP-dependent enzymes"/>
    <property type="match status" value="1"/>
</dbReference>
<dbReference type="SUPFAM" id="SSF55021">
    <property type="entry name" value="ACT-like"/>
    <property type="match status" value="1"/>
</dbReference>
<dbReference type="AlphaFoldDB" id="E0SQ57"/>
<dbReference type="KEGG" id="iag:Igag_1385"/>
<proteinExistence type="inferred from homology"/>
<keyword evidence="5" id="KW-0456">Lyase</keyword>
<dbReference type="InterPro" id="IPR002912">
    <property type="entry name" value="ACT_dom"/>
</dbReference>
<dbReference type="CDD" id="cd04886">
    <property type="entry name" value="ACT_ThrD-II-like"/>
    <property type="match status" value="1"/>
</dbReference>
<comment type="similarity">
    <text evidence="2">Belongs to the serine/threonine dehydratase family.</text>
</comment>
<reference evidence="7 8" key="1">
    <citation type="journal article" date="2010" name="Stand. Genomic Sci.">
        <title>Complete genome sequence of Ignisphaera aggregans type strain (AQ1.S1).</title>
        <authorList>
            <person name="Goker M."/>
            <person name="Held B."/>
            <person name="Lapidus A."/>
            <person name="Nolan M."/>
            <person name="Spring S."/>
            <person name="Yasawong M."/>
            <person name="Lucas S."/>
            <person name="Glavina Del Rio T."/>
            <person name="Tice H."/>
            <person name="Cheng J.F."/>
            <person name="Goodwin L."/>
            <person name="Tapia R."/>
            <person name="Pitluck S."/>
            <person name="Liolios K."/>
            <person name="Ivanova N."/>
            <person name="Mavromatis K."/>
            <person name="Mikhailova N."/>
            <person name="Pati A."/>
            <person name="Chen A."/>
            <person name="Palaniappan K."/>
            <person name="Brambilla E."/>
            <person name="Land M."/>
            <person name="Hauser L."/>
            <person name="Chang Y.J."/>
            <person name="Jeffries C.D."/>
            <person name="Brettin T."/>
            <person name="Detter J.C."/>
            <person name="Han C."/>
            <person name="Rohde M."/>
            <person name="Sikorski J."/>
            <person name="Woyke T."/>
            <person name="Bristow J."/>
            <person name="Eisen J.A."/>
            <person name="Markowitz V."/>
            <person name="Hugenholtz P."/>
            <person name="Kyrpides N.C."/>
            <person name="Klenk H.P."/>
        </authorList>
    </citation>
    <scope>NUCLEOTIDE SEQUENCE [LARGE SCALE GENOMIC DNA]</scope>
    <source>
        <strain evidence="8">DSM 17230 / JCM 13409 / AQ1.S1</strain>
    </source>
</reference>
<dbReference type="BioCyc" id="IAGG583356:GHAH-1373-MONOMER"/>
<keyword evidence="8" id="KW-1185">Reference proteome</keyword>
<dbReference type="InterPro" id="IPR005789">
    <property type="entry name" value="Thr_deHydtase_catblc"/>
</dbReference>
<dbReference type="PROSITE" id="PS51671">
    <property type="entry name" value="ACT"/>
    <property type="match status" value="1"/>
</dbReference>
<name>E0SQ57_IGNAA</name>
<evidence type="ECO:0000313" key="7">
    <source>
        <dbReference type="EMBL" id="ADM28188.1"/>
    </source>
</evidence>
<dbReference type="GO" id="GO:0009097">
    <property type="term" value="P:isoleucine biosynthetic process"/>
    <property type="evidence" value="ECO:0007669"/>
    <property type="project" value="TreeGrafter"/>
</dbReference>
<protein>
    <recommendedName>
        <fullName evidence="3">threonine ammonia-lyase</fullName>
        <ecNumber evidence="3">4.3.1.19</ecNumber>
    </recommendedName>
</protein>
<dbReference type="InterPro" id="IPR001926">
    <property type="entry name" value="TrpB-like_PALP"/>
</dbReference>
<dbReference type="Pfam" id="PF00291">
    <property type="entry name" value="PALP"/>
    <property type="match status" value="1"/>
</dbReference>
<dbReference type="Gene3D" id="3.40.50.1100">
    <property type="match status" value="2"/>
</dbReference>
<comment type="cofactor">
    <cofactor evidence="1">
        <name>pyridoxal 5'-phosphate</name>
        <dbReference type="ChEBI" id="CHEBI:597326"/>
    </cofactor>
</comment>
<dbReference type="STRING" id="583356.Igag_1385"/>